<dbReference type="InterPro" id="IPR016039">
    <property type="entry name" value="Thiolase-like"/>
</dbReference>
<dbReference type="EMBL" id="JABCKV010005447">
    <property type="protein sequence ID" value="KAG5633408.1"/>
    <property type="molecule type" value="Genomic_DNA"/>
</dbReference>
<name>A0A9P7FNU1_9AGAR</name>
<evidence type="ECO:0000313" key="1">
    <source>
        <dbReference type="EMBL" id="KAG5633408.1"/>
    </source>
</evidence>
<dbReference type="AlphaFoldDB" id="A0A9P7FNU1"/>
<dbReference type="GO" id="GO:0016746">
    <property type="term" value="F:acyltransferase activity"/>
    <property type="evidence" value="ECO:0007669"/>
    <property type="project" value="InterPro"/>
</dbReference>
<accession>A0A9P7FNU1</accession>
<feature type="non-terminal residue" evidence="1">
    <location>
        <position position="58"/>
    </location>
</feature>
<dbReference type="Gene3D" id="3.40.47.10">
    <property type="match status" value="1"/>
</dbReference>
<reference evidence="1" key="2">
    <citation type="submission" date="2021-10" db="EMBL/GenBank/DDBJ databases">
        <title>Phylogenomics reveals ancestral predisposition of the termite-cultivated fungus Termitomyces towards a domesticated lifestyle.</title>
        <authorList>
            <person name="Auxier B."/>
            <person name="Grum-Grzhimaylo A."/>
            <person name="Cardenas M.E."/>
            <person name="Lodge J.D."/>
            <person name="Laessoe T."/>
            <person name="Pedersen O."/>
            <person name="Smith M.E."/>
            <person name="Kuyper T.W."/>
            <person name="Franco-Molano E.A."/>
            <person name="Baroni T.J."/>
            <person name="Aanen D.K."/>
        </authorList>
    </citation>
    <scope>NUCLEOTIDE SEQUENCE</scope>
    <source>
        <strain evidence="1">AP01</strain>
        <tissue evidence="1">Mycelium</tissue>
    </source>
</reference>
<dbReference type="Proteomes" id="UP000775547">
    <property type="component" value="Unassembled WGS sequence"/>
</dbReference>
<dbReference type="OrthoDB" id="3049603at2759"/>
<sequence length="58" mass="6336">MFLSLSPSASWAKSRVLSRDANNVVIVSAVRTAITKARKGGFRDTRPDLLLSHVLRAV</sequence>
<gene>
    <name evidence="1" type="ORF">DXG03_007428</name>
</gene>
<reference evidence="1" key="1">
    <citation type="submission" date="2020-07" db="EMBL/GenBank/DDBJ databases">
        <authorList>
            <person name="Nieuwenhuis M."/>
            <person name="Van De Peppel L.J.J."/>
        </authorList>
    </citation>
    <scope>NUCLEOTIDE SEQUENCE</scope>
    <source>
        <strain evidence="1">AP01</strain>
        <tissue evidence="1">Mycelium</tissue>
    </source>
</reference>
<evidence type="ECO:0000313" key="2">
    <source>
        <dbReference type="Proteomes" id="UP000775547"/>
    </source>
</evidence>
<comment type="caution">
    <text evidence="1">The sequence shown here is derived from an EMBL/GenBank/DDBJ whole genome shotgun (WGS) entry which is preliminary data.</text>
</comment>
<protein>
    <submittedName>
        <fullName evidence="1">Uncharacterized protein</fullName>
    </submittedName>
</protein>
<keyword evidence="2" id="KW-1185">Reference proteome</keyword>
<organism evidence="1 2">
    <name type="scientific">Asterophora parasitica</name>
    <dbReference type="NCBI Taxonomy" id="117018"/>
    <lineage>
        <taxon>Eukaryota</taxon>
        <taxon>Fungi</taxon>
        <taxon>Dikarya</taxon>
        <taxon>Basidiomycota</taxon>
        <taxon>Agaricomycotina</taxon>
        <taxon>Agaricomycetes</taxon>
        <taxon>Agaricomycetidae</taxon>
        <taxon>Agaricales</taxon>
        <taxon>Tricholomatineae</taxon>
        <taxon>Lyophyllaceae</taxon>
        <taxon>Asterophora</taxon>
    </lineage>
</organism>
<proteinExistence type="predicted"/>